<accession>A0A8H9N1V1</accession>
<dbReference type="Proteomes" id="UP000863257">
    <property type="component" value="Unassembled WGS sequence"/>
</dbReference>
<reference evidence="1" key="1">
    <citation type="journal article" date="2018" name="Genome Biol.">
        <title>SKESA: strategic k-mer extension for scrupulous assemblies.</title>
        <authorList>
            <person name="Souvorov A."/>
            <person name="Agarwala R."/>
            <person name="Lipman D.J."/>
        </authorList>
    </citation>
    <scope>NUCLEOTIDE SEQUENCE</scope>
    <source>
        <strain evidence="1">BCW_3452</strain>
    </source>
</reference>
<name>A0A8H9N1V1_VIBVL</name>
<dbReference type="AlphaFoldDB" id="A0A8H9N1V1"/>
<dbReference type="EMBL" id="DACRBY010000020">
    <property type="protein sequence ID" value="HAS8541275.1"/>
    <property type="molecule type" value="Genomic_DNA"/>
</dbReference>
<evidence type="ECO:0000313" key="1">
    <source>
        <dbReference type="EMBL" id="HAS8541275.1"/>
    </source>
</evidence>
<proteinExistence type="predicted"/>
<reference evidence="1" key="2">
    <citation type="submission" date="2019-01" db="EMBL/GenBank/DDBJ databases">
        <authorList>
            <consortium name="NCBI Pathogen Detection Project"/>
        </authorList>
    </citation>
    <scope>NUCLEOTIDE SEQUENCE</scope>
    <source>
        <strain evidence="1">BCW_3452</strain>
    </source>
</reference>
<protein>
    <submittedName>
        <fullName evidence="1">Uncharacterized protein</fullName>
    </submittedName>
</protein>
<organism evidence="1">
    <name type="scientific">Vibrio vulnificus</name>
    <dbReference type="NCBI Taxonomy" id="672"/>
    <lineage>
        <taxon>Bacteria</taxon>
        <taxon>Pseudomonadati</taxon>
        <taxon>Pseudomonadota</taxon>
        <taxon>Gammaproteobacteria</taxon>
        <taxon>Vibrionales</taxon>
        <taxon>Vibrionaceae</taxon>
        <taxon>Vibrio</taxon>
    </lineage>
</organism>
<gene>
    <name evidence="1" type="ORF">I7730_15945</name>
</gene>
<comment type="caution">
    <text evidence="1">The sequence shown here is derived from an EMBL/GenBank/DDBJ whole genome shotgun (WGS) entry which is preliminary data.</text>
</comment>
<sequence>MSEINLSFSVNVHYVIATYGKLNLKQNLLQSDKETAIDAFQVFFTGNQIVPTKEQQASLRSKVHQAYNAAKTINELLAAIELDELPTKTTQKELISNVNRYVLESVYYNIKECLYKGLESHDRTHVWKQLPNYLYIHTAAGFLKKVSKLEKDMKKLQVDISSNVGEAIEELDKYQHVIDMALQVKAMPIAPKKSKKQLDEEHTEAAWKSLPKPTLETIEMIVESARPTIETMFAKRKEKLIDQSRLLKETIQTRLSEIKGWKERRQERESALADMGINHQLYALLNQSEESISKMVEQSKEVQLLKIRKQCFMWVRDIDVRRSEVVELHLGSDGIEGSWKLFISDAEYRVLSWKGIYAGGYNIQSLHIRNIGGVSKETFKTN</sequence>